<evidence type="ECO:0000313" key="4">
    <source>
        <dbReference type="Proteomes" id="UP000178091"/>
    </source>
</evidence>
<feature type="compositionally biased region" description="Low complexity" evidence="1">
    <location>
        <begin position="668"/>
        <end position="678"/>
    </location>
</feature>
<feature type="domain" description="Peptidase S74" evidence="2">
    <location>
        <begin position="511"/>
        <end position="603"/>
    </location>
</feature>
<dbReference type="AlphaFoldDB" id="A0A1F4XSS4"/>
<feature type="compositionally biased region" description="Acidic residues" evidence="1">
    <location>
        <begin position="732"/>
        <end position="756"/>
    </location>
</feature>
<proteinExistence type="predicted"/>
<sequence length="771" mass="80428">MEDSDDANNQTWQLGINLAGDFAIDAEGIANLSTVFLIDRDQGSVGIGTTTPWGKLSVEMDTTNPAFVVSNTGSTTPAFYIGGVNQNGNVGIGTESPGANLHVHGTNALALADDSETLLARFRDNFVDGANNNYFDIVTRAHATRDNSWHNSALRLEASIDDNSSAQSWIEFRHGASTASDNTIAFGEGSGDANTWLVIDDGNVGIGTTSPKAKLQIDLGDLLFSGSTHSIGTDFDAFNNGIAFADSNNTGERAALITGTKTGTWGGNLQFITRPNAGGAALERMRIDNAGNVGIGTTTPETKLNIEGTALSTFTGTTDGHLRIQADTGSNQYTVLDFASRSAVSAGSHGIPKARIGSQVTSSGSYLHFGTSNLYSSGITNTAMTIDYSGNVGIGTTSPAVALHVDGTTAATSRIRITRSGTHAEFAVLNGNAIVAGASGISLYTGSGDISGVTEKVTINSTGNVGINDTTPTEGLLTVGGTLYVLTNTAVGADPLCWDGAGGSLYGDCTSLAQYKENVEDISLGLDAVLALTPREFDWREDFGGEHDLGFIAEEIVAVSPLLARYDNETGELQGVKYERLTALLAKAIQELNLKFEDLATTTPATEQGSFPSRFFSSLFTRLTQWFADAGNGIADFFAKRVRTDELCVGATCVNEAELQQLLDLRSQSAAAGGSSTPAPAPAPSPAPDSTSSPQAESEPPPEAQPAGAPEEADEIEEPTVEDVAPSTPSEPVEEAPAPEETNEEESTVEESEEESSPSSQVETDVAAVIQ</sequence>
<feature type="compositionally biased region" description="Low complexity" evidence="1">
    <location>
        <begin position="688"/>
        <end position="698"/>
    </location>
</feature>
<evidence type="ECO:0000256" key="1">
    <source>
        <dbReference type="SAM" id="MobiDB-lite"/>
    </source>
</evidence>
<comment type="caution">
    <text evidence="3">The sequence shown here is derived from an EMBL/GenBank/DDBJ whole genome shotgun (WGS) entry which is preliminary data.</text>
</comment>
<name>A0A1F4XSS4_9BACT</name>
<gene>
    <name evidence="3" type="ORF">A3F55_02755</name>
</gene>
<reference evidence="3 4" key="1">
    <citation type="journal article" date="2016" name="Nat. Commun.">
        <title>Thousands of microbial genomes shed light on interconnected biogeochemical processes in an aquifer system.</title>
        <authorList>
            <person name="Anantharaman K."/>
            <person name="Brown C.T."/>
            <person name="Hug L.A."/>
            <person name="Sharon I."/>
            <person name="Castelle C.J."/>
            <person name="Probst A.J."/>
            <person name="Thomas B.C."/>
            <person name="Singh A."/>
            <person name="Wilkins M.J."/>
            <person name="Karaoz U."/>
            <person name="Brodie E.L."/>
            <person name="Williams K.H."/>
            <person name="Hubbard S.S."/>
            <person name="Banfield J.F."/>
        </authorList>
    </citation>
    <scope>NUCLEOTIDE SEQUENCE [LARGE SCALE GENOMIC DNA]</scope>
</reference>
<feature type="compositionally biased region" description="Acidic residues" evidence="1">
    <location>
        <begin position="711"/>
        <end position="721"/>
    </location>
</feature>
<organism evidence="3 4">
    <name type="scientific">Candidatus Adlerbacteria bacterium RIFCSPHIGHO2_12_FULL_53_18</name>
    <dbReference type="NCBI Taxonomy" id="1797242"/>
    <lineage>
        <taxon>Bacteria</taxon>
        <taxon>Candidatus Adleribacteriota</taxon>
    </lineage>
</organism>
<dbReference type="EMBL" id="MEWW01000010">
    <property type="protein sequence ID" value="OGC84750.1"/>
    <property type="molecule type" value="Genomic_DNA"/>
</dbReference>
<evidence type="ECO:0000259" key="2">
    <source>
        <dbReference type="PROSITE" id="PS51688"/>
    </source>
</evidence>
<accession>A0A1F4XSS4</accession>
<dbReference type="PROSITE" id="PS51688">
    <property type="entry name" value="ICA"/>
    <property type="match status" value="1"/>
</dbReference>
<feature type="region of interest" description="Disordered" evidence="1">
    <location>
        <begin position="668"/>
        <end position="771"/>
    </location>
</feature>
<dbReference type="Proteomes" id="UP000178091">
    <property type="component" value="Unassembled WGS sequence"/>
</dbReference>
<protein>
    <recommendedName>
        <fullName evidence="2">Peptidase S74 domain-containing protein</fullName>
    </recommendedName>
</protein>
<dbReference type="Pfam" id="PF13884">
    <property type="entry name" value="Peptidase_S74"/>
    <property type="match status" value="1"/>
</dbReference>
<dbReference type="InterPro" id="IPR030392">
    <property type="entry name" value="S74_ICA"/>
</dbReference>
<evidence type="ECO:0000313" key="3">
    <source>
        <dbReference type="EMBL" id="OGC84750.1"/>
    </source>
</evidence>